<feature type="compositionally biased region" description="Basic and acidic residues" evidence="1">
    <location>
        <begin position="1"/>
        <end position="13"/>
    </location>
</feature>
<comment type="caution">
    <text evidence="2">The sequence shown here is derived from an EMBL/GenBank/DDBJ whole genome shotgun (WGS) entry which is preliminary data.</text>
</comment>
<evidence type="ECO:0000313" key="2">
    <source>
        <dbReference type="EMBL" id="CAH0516255.1"/>
    </source>
</evidence>
<proteinExistence type="predicted"/>
<sequence>MEQRKSPMADNGKRPVSISGKRNRYLGSGGSGGTANVTSSILILQVPRAKCTSKVTRAWLDHWMQQINILKGRKVADNTDFRKRIRAKKYGNDDLFRLCDPIRRVKLSHHILCDPIRQVKLSHHILCAHLYHVEIGELLSITDPGASSWPVMETHVQLLQRDAHYKSCYNGGGTQADWVSIALFFESAFEKPMHGGICHVERDRIFGVSKKPVAFQEEAEALDREWRRLWGHSTVDSASPLSYWSLGTRNAGGVAILLTPDMAQLAQPWPGRRGKLRAAAVPFEIPAKVVFVHPVHNFSIVQYDPKTPPSHSDRRFELRPKSLARPAGDTLTSRTKSPALDTLTDMCQLVDALDLVPHPDDALEWEPSTHFTYWAGSAASRIDRFYVSHTWGDRVQYLEAISLRQLRITSKSPCISCLGNEAGTVFPVKLRTLYVLQTRTAPSPNSSSASQTVALLSYPRY</sequence>
<accession>A0ABN8CSZ2</accession>
<dbReference type="EMBL" id="CAKLCB010000162">
    <property type="protein sequence ID" value="CAH0516255.1"/>
    <property type="molecule type" value="Genomic_DNA"/>
</dbReference>
<protein>
    <submittedName>
        <fullName evidence="2">Uncharacterized protein</fullName>
    </submittedName>
</protein>
<evidence type="ECO:0000256" key="1">
    <source>
        <dbReference type="SAM" id="MobiDB-lite"/>
    </source>
</evidence>
<keyword evidence="3" id="KW-1185">Reference proteome</keyword>
<dbReference type="Proteomes" id="UP001158986">
    <property type="component" value="Unassembled WGS sequence"/>
</dbReference>
<name>A0ABN8CSZ2_9STRA</name>
<reference evidence="2 3" key="1">
    <citation type="submission" date="2021-11" db="EMBL/GenBank/DDBJ databases">
        <authorList>
            <person name="Islam A."/>
            <person name="Islam S."/>
            <person name="Flora M.S."/>
            <person name="Rahman M."/>
            <person name="Ziaur R.M."/>
            <person name="Epstein J.H."/>
            <person name="Hassan M."/>
            <person name="Klassen M."/>
            <person name="Woodard K."/>
            <person name="Webb A."/>
            <person name="Webby R.J."/>
            <person name="El Zowalaty M.E."/>
        </authorList>
    </citation>
    <scope>NUCLEOTIDE SEQUENCE [LARGE SCALE GENOMIC DNA]</scope>
    <source>
        <strain evidence="2">Pbs1</strain>
    </source>
</reference>
<feature type="region of interest" description="Disordered" evidence="1">
    <location>
        <begin position="1"/>
        <end position="33"/>
    </location>
</feature>
<gene>
    <name evidence="2" type="ORF">PBS001_LOCUS2935</name>
</gene>
<evidence type="ECO:0000313" key="3">
    <source>
        <dbReference type="Proteomes" id="UP001158986"/>
    </source>
</evidence>
<organism evidence="2 3">
    <name type="scientific">Peronospora belbahrii</name>
    <dbReference type="NCBI Taxonomy" id="622444"/>
    <lineage>
        <taxon>Eukaryota</taxon>
        <taxon>Sar</taxon>
        <taxon>Stramenopiles</taxon>
        <taxon>Oomycota</taxon>
        <taxon>Peronosporomycetes</taxon>
        <taxon>Peronosporales</taxon>
        <taxon>Peronosporaceae</taxon>
        <taxon>Peronospora</taxon>
    </lineage>
</organism>